<dbReference type="Pfam" id="PF14854">
    <property type="entry name" value="LURAP"/>
    <property type="match status" value="1"/>
</dbReference>
<dbReference type="AlphaFoldDB" id="Q4RJ35"/>
<dbReference type="EMBL" id="CAAE01015039">
    <property type="protein sequence ID" value="CAG11597.1"/>
    <property type="molecule type" value="Genomic_DNA"/>
</dbReference>
<proteinExistence type="predicted"/>
<reference evidence="2" key="1">
    <citation type="journal article" date="2004" name="Nature">
        <title>Genome duplication in the teleost fish Tetraodon nigroviridis reveals the early vertebrate proto-karyotype.</title>
        <authorList>
            <person name="Jaillon O."/>
            <person name="Aury J.-M."/>
            <person name="Brunet F."/>
            <person name="Petit J.-L."/>
            <person name="Stange-Thomann N."/>
            <person name="Mauceli E."/>
            <person name="Bouneau L."/>
            <person name="Fischer C."/>
            <person name="Ozouf-Costaz C."/>
            <person name="Bernot A."/>
            <person name="Nicaud S."/>
            <person name="Jaffe D."/>
            <person name="Fisher S."/>
            <person name="Lutfalla G."/>
            <person name="Dossat C."/>
            <person name="Segurens B."/>
            <person name="Dasilva C."/>
            <person name="Salanoubat M."/>
            <person name="Levy M."/>
            <person name="Boudet N."/>
            <person name="Castellano S."/>
            <person name="Anthouard V."/>
            <person name="Jubin C."/>
            <person name="Castelli V."/>
            <person name="Katinka M."/>
            <person name="Vacherie B."/>
            <person name="Biemont C."/>
            <person name="Skalli Z."/>
            <person name="Cattolico L."/>
            <person name="Poulain J."/>
            <person name="De Berardinis V."/>
            <person name="Cruaud C."/>
            <person name="Duprat S."/>
            <person name="Brottier P."/>
            <person name="Coutanceau J.-P."/>
            <person name="Gouzy J."/>
            <person name="Parra G."/>
            <person name="Lardier G."/>
            <person name="Chapple C."/>
            <person name="McKernan K.J."/>
            <person name="McEwan P."/>
            <person name="Bosak S."/>
            <person name="Kellis M."/>
            <person name="Volff J.-N."/>
            <person name="Guigo R."/>
            <person name="Zody M.C."/>
            <person name="Mesirov J."/>
            <person name="Lindblad-Toh K."/>
            <person name="Birren B."/>
            <person name="Nusbaum C."/>
            <person name="Kahn D."/>
            <person name="Robinson-Rechavi M."/>
            <person name="Laudet V."/>
            <person name="Schachter V."/>
            <person name="Quetier F."/>
            <person name="Saurin W."/>
            <person name="Scarpelli C."/>
            <person name="Wincker P."/>
            <person name="Lander E.S."/>
            <person name="Weissenbach J."/>
            <person name="Roest Crollius H."/>
        </authorList>
    </citation>
    <scope>NUCLEOTIDE SEQUENCE [LARGE SCALE GENOMIC DNA]</scope>
</reference>
<dbReference type="GO" id="GO:0001819">
    <property type="term" value="P:positive regulation of cytokine production"/>
    <property type="evidence" value="ECO:0007669"/>
    <property type="project" value="TreeGrafter"/>
</dbReference>
<dbReference type="OrthoDB" id="8911462at2759"/>
<accession>Q4RJ35</accession>
<gene>
    <name evidence="2" type="ORF">GSTENG00033603001</name>
</gene>
<reference evidence="2" key="2">
    <citation type="submission" date="2004-02" db="EMBL/GenBank/DDBJ databases">
        <authorList>
            <consortium name="Genoscope"/>
            <consortium name="Whitehead Institute Centre for Genome Research"/>
        </authorList>
    </citation>
    <scope>NUCLEOTIDE SEQUENCE</scope>
</reference>
<dbReference type="GO" id="GO:0043123">
    <property type="term" value="P:positive regulation of canonical NF-kappaB signal transduction"/>
    <property type="evidence" value="ECO:0007669"/>
    <property type="project" value="InterPro"/>
</dbReference>
<organism evidence="2">
    <name type="scientific">Tetraodon nigroviridis</name>
    <name type="common">Spotted green pufferfish</name>
    <name type="synonym">Chelonodon nigroviridis</name>
    <dbReference type="NCBI Taxonomy" id="99883"/>
    <lineage>
        <taxon>Eukaryota</taxon>
        <taxon>Metazoa</taxon>
        <taxon>Chordata</taxon>
        <taxon>Craniata</taxon>
        <taxon>Vertebrata</taxon>
        <taxon>Euteleostomi</taxon>
        <taxon>Actinopterygii</taxon>
        <taxon>Neopterygii</taxon>
        <taxon>Teleostei</taxon>
        <taxon>Neoteleostei</taxon>
        <taxon>Acanthomorphata</taxon>
        <taxon>Eupercaria</taxon>
        <taxon>Tetraodontiformes</taxon>
        <taxon>Tetradontoidea</taxon>
        <taxon>Tetraodontidae</taxon>
        <taxon>Tetraodon</taxon>
    </lineage>
</organism>
<protein>
    <submittedName>
        <fullName evidence="2">(spotted green pufferfish) hypothetical protein</fullName>
    </submittedName>
</protein>
<feature type="non-terminal residue" evidence="2">
    <location>
        <position position="1"/>
    </location>
</feature>
<dbReference type="KEGG" id="tng:GSTEN00033603G001"/>
<dbReference type="InterPro" id="IPR037443">
    <property type="entry name" value="LURAP1"/>
</dbReference>
<name>Q4RJ35_TETNG</name>
<evidence type="ECO:0000256" key="1">
    <source>
        <dbReference type="SAM" id="MobiDB-lite"/>
    </source>
</evidence>
<evidence type="ECO:0000313" key="2">
    <source>
        <dbReference type="EMBL" id="CAG11597.1"/>
    </source>
</evidence>
<dbReference type="PANTHER" id="PTHR33767:SF2">
    <property type="entry name" value="LEUCINE RICH ADAPTOR PROTEIN 1"/>
    <property type="match status" value="1"/>
</dbReference>
<sequence>MDEGTVSETVPDLKDIEVKIGRKTPEGLLRWMREEASSHRGDAKTSAPQDAREETGMESLDLKIRKLKAEMAHLRSVDVKLLQQLLVVHEGIEAVKWLMEERSTLTSRCSSLTSSQYSLGDTSWRGSWSSLQDPNDRLDNISIGSYLDTLADDMDEYCP</sequence>
<feature type="compositionally biased region" description="Basic and acidic residues" evidence="1">
    <location>
        <begin position="33"/>
        <end position="43"/>
    </location>
</feature>
<dbReference type="InterPro" id="IPR039499">
    <property type="entry name" value="LURA1/LRA25"/>
</dbReference>
<dbReference type="PANTHER" id="PTHR33767">
    <property type="entry name" value="LEUCINE RICH ADAPTOR PROTEIN 1-LIKE"/>
    <property type="match status" value="1"/>
</dbReference>
<comment type="caution">
    <text evidence="2">The sequence shown here is derived from an EMBL/GenBank/DDBJ whole genome shotgun (WGS) entry which is preliminary data.</text>
</comment>
<feature type="region of interest" description="Disordered" evidence="1">
    <location>
        <begin position="33"/>
        <end position="57"/>
    </location>
</feature>